<dbReference type="Pfam" id="PF12697">
    <property type="entry name" value="Abhydrolase_6"/>
    <property type="match status" value="1"/>
</dbReference>
<comment type="caution">
    <text evidence="2">The sequence shown here is derived from an EMBL/GenBank/DDBJ whole genome shotgun (WGS) entry which is preliminary data.</text>
</comment>
<dbReference type="PANTHER" id="PTHR43194:SF4">
    <property type="entry name" value="AB HYDROLASE-1 DOMAIN-CONTAINING PROTEIN"/>
    <property type="match status" value="1"/>
</dbReference>
<feature type="domain" description="AB hydrolase-1" evidence="1">
    <location>
        <begin position="87"/>
        <end position="374"/>
    </location>
</feature>
<dbReference type="PANTHER" id="PTHR43194">
    <property type="entry name" value="HYDROLASE ALPHA/BETA FOLD FAMILY"/>
    <property type="match status" value="1"/>
</dbReference>
<keyword evidence="3" id="KW-1185">Reference proteome</keyword>
<evidence type="ECO:0000313" key="2">
    <source>
        <dbReference type="EMBL" id="ORY17461.1"/>
    </source>
</evidence>
<sequence>MHILRLLAASLFERGIGLGVPRKAPTSDLLNIPHTREYFYVGGQYVNIGVRLYTPNPPQPPLTHSYKLGQIYVEKLSPLHPTTKPALIFIHGAAQTGTNWLNTPDNRPGWSHYFLSKGYTVYLSDQPERGRSSWYPGPGTGAMLPLWVSQIESYFTATAEHSLWPNAYLHTQWPGTGKKGDPIFDNFYAGQVQFQIESRRSEELNTLAYTALIDKIGADVYVVTHSQSGPYGWQIGDKRPNKVRGIVTMEPAGPAFFDTPPAPPTGSVRDFGITELPIQYTPSAGENGTRLETIVVKARNVNSTNCVMQREPVKRLENLRRIPVLMLTGEASYHMAYDYCTAGFMRQAGVKVEHVELGDVGVHGNGHMMFMEKNNLDIAERVHDWLEKH</sequence>
<dbReference type="InterPro" id="IPR029058">
    <property type="entry name" value="AB_hydrolase_fold"/>
</dbReference>
<reference evidence="2 3" key="1">
    <citation type="submission" date="2016-07" db="EMBL/GenBank/DDBJ databases">
        <title>Pervasive Adenine N6-methylation of Active Genes in Fungi.</title>
        <authorList>
            <consortium name="DOE Joint Genome Institute"/>
            <person name="Mondo S.J."/>
            <person name="Dannebaum R.O."/>
            <person name="Kuo R.C."/>
            <person name="Labutti K."/>
            <person name="Haridas S."/>
            <person name="Kuo A."/>
            <person name="Salamov A."/>
            <person name="Ahrendt S.R."/>
            <person name="Lipzen A."/>
            <person name="Sullivan W."/>
            <person name="Andreopoulos W.B."/>
            <person name="Clum A."/>
            <person name="Lindquist E."/>
            <person name="Daum C."/>
            <person name="Ramamoorthy G.K."/>
            <person name="Gryganskyi A."/>
            <person name="Culley D."/>
            <person name="Magnuson J.K."/>
            <person name="James T.Y."/>
            <person name="O'Malley M.A."/>
            <person name="Stajich J.E."/>
            <person name="Spatafora J.W."/>
            <person name="Visel A."/>
            <person name="Grigoriev I.V."/>
        </authorList>
    </citation>
    <scope>NUCLEOTIDE SEQUENCE [LARGE SCALE GENOMIC DNA]</scope>
    <source>
        <strain evidence="2 3">CBS 115471</strain>
    </source>
</reference>
<dbReference type="Gene3D" id="3.40.50.1820">
    <property type="entry name" value="alpha/beta hydrolase"/>
    <property type="match status" value="1"/>
</dbReference>
<dbReference type="STRING" id="1231657.A0A1Y2A4M8"/>
<accession>A0A1Y2A4M8</accession>
<evidence type="ECO:0000259" key="1">
    <source>
        <dbReference type="Pfam" id="PF12697"/>
    </source>
</evidence>
<protein>
    <submittedName>
        <fullName evidence="2">Alpha/Beta hydrolase protein</fullName>
    </submittedName>
</protein>
<organism evidence="2 3">
    <name type="scientific">Clohesyomyces aquaticus</name>
    <dbReference type="NCBI Taxonomy" id="1231657"/>
    <lineage>
        <taxon>Eukaryota</taxon>
        <taxon>Fungi</taxon>
        <taxon>Dikarya</taxon>
        <taxon>Ascomycota</taxon>
        <taxon>Pezizomycotina</taxon>
        <taxon>Dothideomycetes</taxon>
        <taxon>Pleosporomycetidae</taxon>
        <taxon>Pleosporales</taxon>
        <taxon>Lindgomycetaceae</taxon>
        <taxon>Clohesyomyces</taxon>
    </lineage>
</organism>
<dbReference type="OrthoDB" id="9978720at2759"/>
<dbReference type="SUPFAM" id="SSF53474">
    <property type="entry name" value="alpha/beta-Hydrolases"/>
    <property type="match status" value="1"/>
</dbReference>
<dbReference type="CDD" id="cd12809">
    <property type="entry name" value="Esterase_713_like-2"/>
    <property type="match status" value="1"/>
</dbReference>
<name>A0A1Y2A4M8_9PLEO</name>
<dbReference type="Proteomes" id="UP000193144">
    <property type="component" value="Unassembled WGS sequence"/>
</dbReference>
<dbReference type="EMBL" id="MCFA01000012">
    <property type="protein sequence ID" value="ORY17461.1"/>
    <property type="molecule type" value="Genomic_DNA"/>
</dbReference>
<evidence type="ECO:0000313" key="3">
    <source>
        <dbReference type="Proteomes" id="UP000193144"/>
    </source>
</evidence>
<dbReference type="GO" id="GO:0016787">
    <property type="term" value="F:hydrolase activity"/>
    <property type="evidence" value="ECO:0007669"/>
    <property type="project" value="UniProtKB-KW"/>
</dbReference>
<dbReference type="InterPro" id="IPR050228">
    <property type="entry name" value="Carboxylesterase_BioH"/>
</dbReference>
<keyword evidence="2" id="KW-0378">Hydrolase</keyword>
<dbReference type="AlphaFoldDB" id="A0A1Y2A4M8"/>
<gene>
    <name evidence="2" type="ORF">BCR34DRAFT_474792</name>
</gene>
<dbReference type="InterPro" id="IPR000073">
    <property type="entry name" value="AB_hydrolase_1"/>
</dbReference>
<proteinExistence type="predicted"/>